<organism evidence="7 8">
    <name type="scientific">Streptomyces uncialis</name>
    <dbReference type="NCBI Taxonomy" id="1048205"/>
    <lineage>
        <taxon>Bacteria</taxon>
        <taxon>Bacillati</taxon>
        <taxon>Actinomycetota</taxon>
        <taxon>Actinomycetes</taxon>
        <taxon>Kitasatosporales</taxon>
        <taxon>Streptomycetaceae</taxon>
        <taxon>Streptomyces</taxon>
    </lineage>
</organism>
<accession>A0A1Q4VEE6</accession>
<dbReference type="Pfam" id="PF06722">
    <property type="entry name" value="EryCIII-like_C"/>
    <property type="match status" value="1"/>
</dbReference>
<dbReference type="InterPro" id="IPR010610">
    <property type="entry name" value="EryCIII-like_C"/>
</dbReference>
<evidence type="ECO:0000256" key="4">
    <source>
        <dbReference type="SAM" id="MobiDB-lite"/>
    </source>
</evidence>
<feature type="domain" description="Erythromycin biosynthesis protein CIII-like C-terminal" evidence="5">
    <location>
        <begin position="239"/>
        <end position="385"/>
    </location>
</feature>
<dbReference type="GO" id="GO:0016758">
    <property type="term" value="F:hexosyltransferase activity"/>
    <property type="evidence" value="ECO:0007669"/>
    <property type="project" value="UniProtKB-ARBA"/>
</dbReference>
<protein>
    <submittedName>
        <fullName evidence="7">Uncharacterized protein</fullName>
    </submittedName>
</protein>
<dbReference type="InterPro" id="IPR002213">
    <property type="entry name" value="UDP_glucos_trans"/>
</dbReference>
<dbReference type="InterPro" id="IPR048284">
    <property type="entry name" value="EryCIII-like_N"/>
</dbReference>
<gene>
    <name evidence="7" type="ORF">AB852_06090</name>
</gene>
<dbReference type="RefSeq" id="WP_073784359.1">
    <property type="nucleotide sequence ID" value="NZ_LFBV01000001.1"/>
</dbReference>
<reference evidence="7 8" key="1">
    <citation type="submission" date="2015-06" db="EMBL/GenBank/DDBJ databases">
        <title>Cloning and characterization of the uncialamcin biosynthetic gene cluster.</title>
        <authorList>
            <person name="Yan X."/>
            <person name="Huang T."/>
            <person name="Ge H."/>
            <person name="Shen B."/>
        </authorList>
    </citation>
    <scope>NUCLEOTIDE SEQUENCE [LARGE SCALE GENOMIC DNA]</scope>
    <source>
        <strain evidence="7 8">DCA2648</strain>
    </source>
</reference>
<evidence type="ECO:0000256" key="1">
    <source>
        <dbReference type="ARBA" id="ARBA00006962"/>
    </source>
</evidence>
<dbReference type="STRING" id="1048205.AB852_06090"/>
<evidence type="ECO:0000256" key="3">
    <source>
        <dbReference type="ARBA" id="ARBA00022679"/>
    </source>
</evidence>
<comment type="similarity">
    <text evidence="1">Belongs to the glycosyltransferase 28 family.</text>
</comment>
<evidence type="ECO:0000313" key="8">
    <source>
        <dbReference type="Proteomes" id="UP000186455"/>
    </source>
</evidence>
<evidence type="ECO:0000259" key="6">
    <source>
        <dbReference type="Pfam" id="PF21036"/>
    </source>
</evidence>
<dbReference type="SUPFAM" id="SSF53756">
    <property type="entry name" value="UDP-Glycosyltransferase/glycogen phosphorylase"/>
    <property type="match status" value="1"/>
</dbReference>
<feature type="domain" description="Erythromycin biosynthesis protein CIII-like N-terminal" evidence="6">
    <location>
        <begin position="23"/>
        <end position="226"/>
    </location>
</feature>
<evidence type="ECO:0000259" key="5">
    <source>
        <dbReference type="Pfam" id="PF06722"/>
    </source>
</evidence>
<sequence>MKILFLITGSHVTLSAVAPLVTAAQNAGHEILLATNEPLMEAAEAIGVPTVSVLPETIRHFMTAGDPGDAPSDTPNDAHGPDTEAELTTTGHGLARMAVAELDTLYRLAEDWPPDLVVGSSMSYAAGLLATRLKVPYVRHAEYLAIPVTGIDVGAEEGLRPELARLGSARLPEPDLFIDVCPPSLRPPGAPDAQPMRFIPRNPQRRLKSWMYTRPVDRPRVLITSGTHFLMLPGDSLRLLVDRLTGAGAEVVIAAPEEVAQRLGALPDGVRIGWLPLDAVTPTCDLAVTHGGATTAMTIMAAGVPQLLMPPNTHTRLIAAALTGSGAALTVTPDDHPDEDPGELVAAGCLEILGTPGYARRARDLADEIAGLPTPAEVVGMMENLRVSGTS</sequence>
<dbReference type="Proteomes" id="UP000186455">
    <property type="component" value="Unassembled WGS sequence"/>
</dbReference>
<proteinExistence type="inferred from homology"/>
<dbReference type="AlphaFoldDB" id="A0A1Q4VEE6"/>
<dbReference type="PANTHER" id="PTHR48050:SF13">
    <property type="entry name" value="STEROL 3-BETA-GLUCOSYLTRANSFERASE UGT80A2"/>
    <property type="match status" value="1"/>
</dbReference>
<keyword evidence="2" id="KW-0328">Glycosyltransferase</keyword>
<feature type="region of interest" description="Disordered" evidence="4">
    <location>
        <begin position="62"/>
        <end position="85"/>
    </location>
</feature>
<dbReference type="GO" id="GO:0008194">
    <property type="term" value="F:UDP-glycosyltransferase activity"/>
    <property type="evidence" value="ECO:0007669"/>
    <property type="project" value="InterPro"/>
</dbReference>
<dbReference type="PANTHER" id="PTHR48050">
    <property type="entry name" value="STEROL 3-BETA-GLUCOSYLTRANSFERASE"/>
    <property type="match status" value="1"/>
</dbReference>
<dbReference type="Gene3D" id="3.40.50.2000">
    <property type="entry name" value="Glycogen Phosphorylase B"/>
    <property type="match status" value="2"/>
</dbReference>
<dbReference type="GO" id="GO:0017000">
    <property type="term" value="P:antibiotic biosynthetic process"/>
    <property type="evidence" value="ECO:0007669"/>
    <property type="project" value="UniProtKB-ARBA"/>
</dbReference>
<keyword evidence="3" id="KW-0808">Transferase</keyword>
<dbReference type="CDD" id="cd03784">
    <property type="entry name" value="GT1_Gtf-like"/>
    <property type="match status" value="1"/>
</dbReference>
<evidence type="ECO:0000256" key="2">
    <source>
        <dbReference type="ARBA" id="ARBA00022676"/>
    </source>
</evidence>
<evidence type="ECO:0000313" key="7">
    <source>
        <dbReference type="EMBL" id="OKH96208.1"/>
    </source>
</evidence>
<dbReference type="EMBL" id="LFBV01000001">
    <property type="protein sequence ID" value="OKH96208.1"/>
    <property type="molecule type" value="Genomic_DNA"/>
</dbReference>
<dbReference type="InterPro" id="IPR050426">
    <property type="entry name" value="Glycosyltransferase_28"/>
</dbReference>
<name>A0A1Q4VEE6_9ACTN</name>
<comment type="caution">
    <text evidence="7">The sequence shown here is derived from an EMBL/GenBank/DDBJ whole genome shotgun (WGS) entry which is preliminary data.</text>
</comment>
<keyword evidence="8" id="KW-1185">Reference proteome</keyword>
<dbReference type="Pfam" id="PF21036">
    <property type="entry name" value="EryCIII-like_N"/>
    <property type="match status" value="1"/>
</dbReference>